<proteinExistence type="predicted"/>
<protein>
    <submittedName>
        <fullName evidence="1">Uncharacterized protein</fullName>
    </submittedName>
</protein>
<dbReference type="EMBL" id="JBHLTS010000022">
    <property type="protein sequence ID" value="MFC0515595.1"/>
    <property type="molecule type" value="Genomic_DNA"/>
</dbReference>
<dbReference type="RefSeq" id="WP_377023413.1">
    <property type="nucleotide sequence ID" value="NZ_JBHLTS010000022.1"/>
</dbReference>
<comment type="caution">
    <text evidence="1">The sequence shown here is derived from an EMBL/GenBank/DDBJ whole genome shotgun (WGS) entry which is preliminary data.</text>
</comment>
<keyword evidence="2" id="KW-1185">Reference proteome</keyword>
<organism evidence="1 2">
    <name type="scientific">Mucilaginibacter angelicae</name>
    <dbReference type="NCBI Taxonomy" id="869718"/>
    <lineage>
        <taxon>Bacteria</taxon>
        <taxon>Pseudomonadati</taxon>
        <taxon>Bacteroidota</taxon>
        <taxon>Sphingobacteriia</taxon>
        <taxon>Sphingobacteriales</taxon>
        <taxon>Sphingobacteriaceae</taxon>
        <taxon>Mucilaginibacter</taxon>
    </lineage>
</organism>
<sequence>MAFFTGINKYILNIKKCIDAQGLYGNIWLIPNYDELFKNDIYCRDT</sequence>
<name>A0ABV6L833_9SPHI</name>
<reference evidence="1 2" key="1">
    <citation type="submission" date="2024-09" db="EMBL/GenBank/DDBJ databases">
        <authorList>
            <person name="Sun Q."/>
            <person name="Mori K."/>
        </authorList>
    </citation>
    <scope>NUCLEOTIDE SEQUENCE [LARGE SCALE GENOMIC DNA]</scope>
    <source>
        <strain evidence="1 2">NCAIM B.02415</strain>
    </source>
</reference>
<accession>A0ABV6L833</accession>
<evidence type="ECO:0000313" key="2">
    <source>
        <dbReference type="Proteomes" id="UP001589828"/>
    </source>
</evidence>
<gene>
    <name evidence="1" type="ORF">ACFFGT_15355</name>
</gene>
<dbReference type="Proteomes" id="UP001589828">
    <property type="component" value="Unassembled WGS sequence"/>
</dbReference>
<evidence type="ECO:0000313" key="1">
    <source>
        <dbReference type="EMBL" id="MFC0515595.1"/>
    </source>
</evidence>